<feature type="compositionally biased region" description="Basic and acidic residues" evidence="5">
    <location>
        <begin position="50"/>
        <end position="65"/>
    </location>
</feature>
<proteinExistence type="inferred from homology"/>
<dbReference type="Gene3D" id="3.40.395.10">
    <property type="entry name" value="Adenoviral Proteinase, Chain A"/>
    <property type="match status" value="1"/>
</dbReference>
<evidence type="ECO:0000313" key="7">
    <source>
        <dbReference type="EMBL" id="RZB99315.1"/>
    </source>
</evidence>
<keyword evidence="4" id="KW-0788">Thiol protease</keyword>
<dbReference type="InterPro" id="IPR003653">
    <property type="entry name" value="Peptidase_C48_C"/>
</dbReference>
<keyword evidence="3" id="KW-0378">Hydrolase</keyword>
<keyword evidence="8" id="KW-1185">Reference proteome</keyword>
<dbReference type="PANTHER" id="PTHR46915:SF2">
    <property type="entry name" value="UBIQUITIN-LIKE PROTEASE 4"/>
    <property type="match status" value="1"/>
</dbReference>
<feature type="compositionally biased region" description="Polar residues" evidence="5">
    <location>
        <begin position="575"/>
        <end position="586"/>
    </location>
</feature>
<dbReference type="GO" id="GO:0016926">
    <property type="term" value="P:protein desumoylation"/>
    <property type="evidence" value="ECO:0007669"/>
    <property type="project" value="UniProtKB-ARBA"/>
</dbReference>
<comment type="similarity">
    <text evidence="1">Belongs to the peptidase C48 family.</text>
</comment>
<organism evidence="7 8">
    <name type="scientific">Glycine soja</name>
    <name type="common">Wild soybean</name>
    <dbReference type="NCBI Taxonomy" id="3848"/>
    <lineage>
        <taxon>Eukaryota</taxon>
        <taxon>Viridiplantae</taxon>
        <taxon>Streptophyta</taxon>
        <taxon>Embryophyta</taxon>
        <taxon>Tracheophyta</taxon>
        <taxon>Spermatophyta</taxon>
        <taxon>Magnoliopsida</taxon>
        <taxon>eudicotyledons</taxon>
        <taxon>Gunneridae</taxon>
        <taxon>Pentapetalae</taxon>
        <taxon>rosids</taxon>
        <taxon>fabids</taxon>
        <taxon>Fabales</taxon>
        <taxon>Fabaceae</taxon>
        <taxon>Papilionoideae</taxon>
        <taxon>50 kb inversion clade</taxon>
        <taxon>NPAAA clade</taxon>
        <taxon>indigoferoid/millettioid clade</taxon>
        <taxon>Phaseoleae</taxon>
        <taxon>Glycine</taxon>
        <taxon>Glycine subgen. Soja</taxon>
    </lineage>
</organism>
<feature type="region of interest" description="Disordered" evidence="5">
    <location>
        <begin position="575"/>
        <end position="594"/>
    </location>
</feature>
<reference evidence="7 8" key="1">
    <citation type="submission" date="2018-09" db="EMBL/GenBank/DDBJ databases">
        <title>A high-quality reference genome of wild soybean provides a powerful tool to mine soybean genomes.</title>
        <authorList>
            <person name="Xie M."/>
            <person name="Chung C.Y.L."/>
            <person name="Li M.-W."/>
            <person name="Wong F.-L."/>
            <person name="Chan T.-F."/>
            <person name="Lam H.-M."/>
        </authorList>
    </citation>
    <scope>NUCLEOTIDE SEQUENCE [LARGE SCALE GENOMIC DNA]</scope>
    <source>
        <strain evidence="8">cv. W05</strain>
        <tissue evidence="7">Hypocotyl of etiolated seedlings</tissue>
    </source>
</reference>
<feature type="compositionally biased region" description="Polar residues" evidence="5">
    <location>
        <begin position="196"/>
        <end position="214"/>
    </location>
</feature>
<dbReference type="AlphaFoldDB" id="A0A445JLC3"/>
<dbReference type="Pfam" id="PF02902">
    <property type="entry name" value="Peptidase_C48"/>
    <property type="match status" value="1"/>
</dbReference>
<dbReference type="EMBL" id="QZWG01000008">
    <property type="protein sequence ID" value="RZB99315.1"/>
    <property type="molecule type" value="Genomic_DNA"/>
</dbReference>
<feature type="compositionally biased region" description="Basic and acidic residues" evidence="5">
    <location>
        <begin position="174"/>
        <end position="183"/>
    </location>
</feature>
<comment type="caution">
    <text evidence="7">The sequence shown here is derived from an EMBL/GenBank/DDBJ whole genome shotgun (WGS) entry which is preliminary data.</text>
</comment>
<gene>
    <name evidence="7" type="ORF">D0Y65_021974</name>
</gene>
<feature type="compositionally biased region" description="Basic residues" evidence="5">
    <location>
        <begin position="184"/>
        <end position="193"/>
    </location>
</feature>
<feature type="domain" description="Ubiquitin-like protease family profile" evidence="6">
    <location>
        <begin position="313"/>
        <end position="526"/>
    </location>
</feature>
<sequence length="615" mass="71191">MEEQQRQQQKPKSPLPIDWSRQFQSDSPPRDYDILPASSSADQDDLSAIPDHKLRESIQSKKRTLDVTGKNLPDKGTKLRATIDRYQQELTHREQQQRLRQEDDKDRKPQPGQASSTDAVTEGVSNDLREENLLSQAQSQSTFTSCFVKQMEDNTNCTASDAFRKEMSLFKHSDYQKIQDKGEPRRRKRHRSSSRQLQFQCPSKLSKRNTFSDGKTCRATSSFGLRNNGRNLPRCYPKVHGRKDAFQAIQLDGSRSRKGLPIVLDVDDDDGGNNNDEYDDDEAHIVEKTENKFPEYLKEAKIYFPSRDDPECVEICFTDTNCLAPEGYLTSTIMNFYIQYLQQQALLTNRSLSAYHFFNTYFYKKLKEAVSYKQSDREIFAKFRRWWKGVNIFQKAYVLIPIHEEYISYLPLYSVLGLLRMFHVSSLHWSLIIICIPDKEDESGPIILHLDSLGLHSSKSVFDNIKSYLIEEKNYMDREDMASDVSIADRIWKCLPRRIESQIIQVPQQKNDYDCGLFVLYFIERFMEEAPERLKMKDLDMFGRRWFKPQEASNLRVKIRKLLVEKLQNSVTDNCNLESSPSSSAGPATDCVETARDSLTGPATDCVETTEDSVT</sequence>
<dbReference type="Proteomes" id="UP000289340">
    <property type="component" value="Chromosome 8"/>
</dbReference>
<evidence type="ECO:0000256" key="2">
    <source>
        <dbReference type="ARBA" id="ARBA00022670"/>
    </source>
</evidence>
<feature type="compositionally biased region" description="Basic and acidic residues" evidence="5">
    <location>
        <begin position="72"/>
        <end position="109"/>
    </location>
</feature>
<evidence type="ECO:0000256" key="4">
    <source>
        <dbReference type="ARBA" id="ARBA00022807"/>
    </source>
</evidence>
<accession>A0A445JLC3</accession>
<dbReference type="SUPFAM" id="SSF54001">
    <property type="entry name" value="Cysteine proteinases"/>
    <property type="match status" value="1"/>
</dbReference>
<dbReference type="PROSITE" id="PS50600">
    <property type="entry name" value="ULP_PROTEASE"/>
    <property type="match status" value="1"/>
</dbReference>
<dbReference type="GO" id="GO:0006508">
    <property type="term" value="P:proteolysis"/>
    <property type="evidence" value="ECO:0007669"/>
    <property type="project" value="UniProtKB-KW"/>
</dbReference>
<evidence type="ECO:0000256" key="1">
    <source>
        <dbReference type="ARBA" id="ARBA00005234"/>
    </source>
</evidence>
<evidence type="ECO:0000259" key="6">
    <source>
        <dbReference type="PROSITE" id="PS50600"/>
    </source>
</evidence>
<feature type="region of interest" description="Disordered" evidence="5">
    <location>
        <begin position="1"/>
        <end position="124"/>
    </location>
</feature>
<feature type="compositionally biased region" description="Polar residues" evidence="5">
    <location>
        <begin position="1"/>
        <end position="11"/>
    </location>
</feature>
<dbReference type="PANTHER" id="PTHR46915">
    <property type="entry name" value="UBIQUITIN-LIKE PROTEASE 4-RELATED"/>
    <property type="match status" value="1"/>
</dbReference>
<dbReference type="GO" id="GO:0008234">
    <property type="term" value="F:cysteine-type peptidase activity"/>
    <property type="evidence" value="ECO:0007669"/>
    <property type="project" value="UniProtKB-KW"/>
</dbReference>
<evidence type="ECO:0000256" key="3">
    <source>
        <dbReference type="ARBA" id="ARBA00022801"/>
    </source>
</evidence>
<protein>
    <submittedName>
        <fullName evidence="7">Ubiquitin-like-specific protease 1D isoform B</fullName>
    </submittedName>
</protein>
<keyword evidence="2 7" id="KW-0645">Protease</keyword>
<dbReference type="InterPro" id="IPR038765">
    <property type="entry name" value="Papain-like_cys_pep_sf"/>
</dbReference>
<name>A0A445JLC3_GLYSO</name>
<feature type="region of interest" description="Disordered" evidence="5">
    <location>
        <begin position="174"/>
        <end position="214"/>
    </location>
</feature>
<evidence type="ECO:0000256" key="5">
    <source>
        <dbReference type="SAM" id="MobiDB-lite"/>
    </source>
</evidence>
<evidence type="ECO:0000313" key="8">
    <source>
        <dbReference type="Proteomes" id="UP000289340"/>
    </source>
</evidence>